<evidence type="ECO:0000256" key="4">
    <source>
        <dbReference type="ARBA" id="ARBA00022840"/>
    </source>
</evidence>
<dbReference type="PANTHER" id="PTHR24221:SF646">
    <property type="entry name" value="HAEMOLYSIN SECRETION ATP-BINDING PROTEIN"/>
    <property type="match status" value="1"/>
</dbReference>
<keyword evidence="5 7" id="KW-1133">Transmembrane helix</keyword>
<keyword evidence="6 7" id="KW-0472">Membrane</keyword>
<gene>
    <name evidence="10" type="ORF">Dfulv_33030</name>
</gene>
<feature type="domain" description="ABC transporter" evidence="8">
    <location>
        <begin position="339"/>
        <end position="587"/>
    </location>
</feature>
<name>A0ABY5VQB7_9ACTN</name>
<dbReference type="Gene3D" id="1.20.1560.10">
    <property type="entry name" value="ABC transporter type 1, transmembrane domain"/>
    <property type="match status" value="1"/>
</dbReference>
<reference evidence="10" key="2">
    <citation type="submission" date="2022-09" db="EMBL/GenBank/DDBJ databases">
        <title>Biosynthetic gene clusters of Dactylosporangioum fulvum.</title>
        <authorList>
            <person name="Caradec T."/>
        </authorList>
    </citation>
    <scope>NUCLEOTIDE SEQUENCE</scope>
    <source>
        <strain evidence="10">NRRL B-16292</strain>
    </source>
</reference>
<reference evidence="10" key="1">
    <citation type="submission" date="2021-04" db="EMBL/GenBank/DDBJ databases">
        <authorList>
            <person name="Hartkoorn R.C."/>
            <person name="Beaudoing E."/>
            <person name="Hot D."/>
        </authorList>
    </citation>
    <scope>NUCLEOTIDE SEQUENCE</scope>
    <source>
        <strain evidence="10">NRRL B-16292</strain>
    </source>
</reference>
<dbReference type="InterPro" id="IPR036640">
    <property type="entry name" value="ABC1_TM_sf"/>
</dbReference>
<keyword evidence="3" id="KW-0547">Nucleotide-binding</keyword>
<dbReference type="Gene3D" id="3.40.50.300">
    <property type="entry name" value="P-loop containing nucleotide triphosphate hydrolases"/>
    <property type="match status" value="1"/>
</dbReference>
<dbReference type="PROSITE" id="PS50929">
    <property type="entry name" value="ABC_TM1F"/>
    <property type="match status" value="1"/>
</dbReference>
<organism evidence="10 11">
    <name type="scientific">Dactylosporangium fulvum</name>
    <dbReference type="NCBI Taxonomy" id="53359"/>
    <lineage>
        <taxon>Bacteria</taxon>
        <taxon>Bacillati</taxon>
        <taxon>Actinomycetota</taxon>
        <taxon>Actinomycetes</taxon>
        <taxon>Micromonosporales</taxon>
        <taxon>Micromonosporaceae</taxon>
        <taxon>Dactylosporangium</taxon>
    </lineage>
</organism>
<feature type="transmembrane region" description="Helical" evidence="7">
    <location>
        <begin position="148"/>
        <end position="171"/>
    </location>
</feature>
<evidence type="ECO:0000256" key="3">
    <source>
        <dbReference type="ARBA" id="ARBA00022741"/>
    </source>
</evidence>
<dbReference type="InterPro" id="IPR039421">
    <property type="entry name" value="Type_1_exporter"/>
</dbReference>
<keyword evidence="4 10" id="KW-0067">ATP-binding</keyword>
<dbReference type="EMBL" id="CP073720">
    <property type="protein sequence ID" value="UWP79968.1"/>
    <property type="molecule type" value="Genomic_DNA"/>
</dbReference>
<evidence type="ECO:0000313" key="10">
    <source>
        <dbReference type="EMBL" id="UWP79968.1"/>
    </source>
</evidence>
<evidence type="ECO:0000313" key="11">
    <source>
        <dbReference type="Proteomes" id="UP001059617"/>
    </source>
</evidence>
<sequence length="594" mass="63957">MRRLGAAVRLIWQGHRVGALVTVAGSLVLGVVPVTAAWLTKVIVDGLAGHRANGGTGQVLLVGGLVLTLLFGQLGQGWLRYVQEQVSRRIEHAAQSELFGTLNRLPGLAMFERPSFHNRLQLAQRAGQAAPYQLVTVANGLLQAGSSLVGFLVALIAVSPVVAGLACVAVVPQLVAELRLARRRVDVQVEVSPAQRRTLFYARLQSEPQAAKELRIFGLGDFFHGRMVRELSTIMNIERTLGWRVFRVQAGLDALSAVAVGVGIALVVFRAMHGLLTPGDVVVALAALPALALAVAGTVRQLAAGAEALLLIGHFRALAGLAPDVAAIGATAQPLRDGITLEDVWFRYGDDLPWVLCGVTLRIPYRHSVAVVGLNGAGKSSLVKLLTRLYEPTKGRILWDGVDLADLDPDSVRQRIGVVFQDFMTYDLTAAENIGLGDLRHLDDPARVRSVAELAGVHAAIERLPDGYATMLSRTHGSEHGDERGGVMPSGGQWQRLALARMLMRADRDLLILDEPSSGLDAEAEFEVHRLVHQRTSGHTRLLVSHRLNAVRMADLIVVLEAGVVAEAGTHQELISSGGRYADLFRRQADGYRD</sequence>
<dbReference type="PROSITE" id="PS50893">
    <property type="entry name" value="ABC_TRANSPORTER_2"/>
    <property type="match status" value="1"/>
</dbReference>
<dbReference type="SUPFAM" id="SSF90123">
    <property type="entry name" value="ABC transporter transmembrane region"/>
    <property type="match status" value="1"/>
</dbReference>
<dbReference type="Pfam" id="PF00005">
    <property type="entry name" value="ABC_tran"/>
    <property type="match status" value="1"/>
</dbReference>
<evidence type="ECO:0000256" key="5">
    <source>
        <dbReference type="ARBA" id="ARBA00022989"/>
    </source>
</evidence>
<accession>A0ABY5VQB7</accession>
<dbReference type="InterPro" id="IPR027417">
    <property type="entry name" value="P-loop_NTPase"/>
</dbReference>
<comment type="subcellular location">
    <subcellularLocation>
        <location evidence="1">Cell membrane</location>
        <topology evidence="1">Multi-pass membrane protein</topology>
    </subcellularLocation>
</comment>
<protein>
    <submittedName>
        <fullName evidence="10">ABC transporter ATP-binding protein/permease</fullName>
    </submittedName>
</protein>
<feature type="transmembrane region" description="Helical" evidence="7">
    <location>
        <begin position="59"/>
        <end position="79"/>
    </location>
</feature>
<evidence type="ECO:0000256" key="1">
    <source>
        <dbReference type="ARBA" id="ARBA00004651"/>
    </source>
</evidence>
<dbReference type="GO" id="GO:0005524">
    <property type="term" value="F:ATP binding"/>
    <property type="evidence" value="ECO:0007669"/>
    <property type="project" value="UniProtKB-KW"/>
</dbReference>
<feature type="transmembrane region" description="Helical" evidence="7">
    <location>
        <begin position="250"/>
        <end position="269"/>
    </location>
</feature>
<feature type="transmembrane region" description="Helical" evidence="7">
    <location>
        <begin position="281"/>
        <end position="299"/>
    </location>
</feature>
<feature type="domain" description="ABC transmembrane type-1" evidence="9">
    <location>
        <begin position="20"/>
        <end position="307"/>
    </location>
</feature>
<evidence type="ECO:0000256" key="7">
    <source>
        <dbReference type="SAM" id="Phobius"/>
    </source>
</evidence>
<dbReference type="PANTHER" id="PTHR24221">
    <property type="entry name" value="ATP-BINDING CASSETTE SUB-FAMILY B"/>
    <property type="match status" value="1"/>
</dbReference>
<evidence type="ECO:0000256" key="6">
    <source>
        <dbReference type="ARBA" id="ARBA00023136"/>
    </source>
</evidence>
<dbReference type="InterPro" id="IPR003439">
    <property type="entry name" value="ABC_transporter-like_ATP-bd"/>
</dbReference>
<evidence type="ECO:0000259" key="8">
    <source>
        <dbReference type="PROSITE" id="PS50893"/>
    </source>
</evidence>
<dbReference type="Proteomes" id="UP001059617">
    <property type="component" value="Chromosome"/>
</dbReference>
<dbReference type="RefSeq" id="WP_259857726.1">
    <property type="nucleotide sequence ID" value="NZ_BAAAST010000001.1"/>
</dbReference>
<evidence type="ECO:0000256" key="2">
    <source>
        <dbReference type="ARBA" id="ARBA00022692"/>
    </source>
</evidence>
<keyword evidence="2 7" id="KW-0812">Transmembrane</keyword>
<dbReference type="InterPro" id="IPR003593">
    <property type="entry name" value="AAA+_ATPase"/>
</dbReference>
<evidence type="ECO:0000259" key="9">
    <source>
        <dbReference type="PROSITE" id="PS50929"/>
    </source>
</evidence>
<keyword evidence="11" id="KW-1185">Reference proteome</keyword>
<dbReference type="SMART" id="SM00382">
    <property type="entry name" value="AAA"/>
    <property type="match status" value="1"/>
</dbReference>
<feature type="transmembrane region" description="Helical" evidence="7">
    <location>
        <begin position="20"/>
        <end position="39"/>
    </location>
</feature>
<proteinExistence type="predicted"/>
<dbReference type="SUPFAM" id="SSF52540">
    <property type="entry name" value="P-loop containing nucleoside triphosphate hydrolases"/>
    <property type="match status" value="1"/>
</dbReference>
<dbReference type="InterPro" id="IPR011527">
    <property type="entry name" value="ABC1_TM_dom"/>
</dbReference>